<dbReference type="AlphaFoldDB" id="A0A9P1JLM4"/>
<evidence type="ECO:0000256" key="2">
    <source>
        <dbReference type="ARBA" id="ARBA00022840"/>
    </source>
</evidence>
<dbReference type="SMART" id="SM00382">
    <property type="entry name" value="AAA"/>
    <property type="match status" value="1"/>
</dbReference>
<keyword evidence="4" id="KW-0614">Plasmid</keyword>
<name>A0A9P1JLM4_9VIBR</name>
<evidence type="ECO:0000256" key="1">
    <source>
        <dbReference type="ARBA" id="ARBA00022741"/>
    </source>
</evidence>
<dbReference type="PROSITE" id="PS00675">
    <property type="entry name" value="SIGMA54_INTERACT_1"/>
    <property type="match status" value="1"/>
</dbReference>
<dbReference type="GO" id="GO:0005524">
    <property type="term" value="F:ATP binding"/>
    <property type="evidence" value="ECO:0007669"/>
    <property type="project" value="UniProtKB-KW"/>
</dbReference>
<dbReference type="InterPro" id="IPR058031">
    <property type="entry name" value="AAA_lid_NorR"/>
</dbReference>
<dbReference type="Gene3D" id="3.40.50.300">
    <property type="entry name" value="P-loop containing nucleotide triphosphate hydrolases"/>
    <property type="match status" value="1"/>
</dbReference>
<proteinExistence type="predicted"/>
<geneLocation type="plasmid" evidence="4">
    <name>VIBNI_pA</name>
</geneLocation>
<dbReference type="PANTHER" id="PTHR32071:SF57">
    <property type="entry name" value="C4-DICARBOXYLATE TRANSPORT TRANSCRIPTIONAL REGULATORY PROTEIN DCTD"/>
    <property type="match status" value="1"/>
</dbReference>
<keyword evidence="1" id="KW-0547">Nucleotide-binding</keyword>
<dbReference type="InterPro" id="IPR027417">
    <property type="entry name" value="P-loop_NTPase"/>
</dbReference>
<dbReference type="PROSITE" id="PS50045">
    <property type="entry name" value="SIGMA54_INTERACT_4"/>
    <property type="match status" value="1"/>
</dbReference>
<sequence>MAYESIHQPIQNHKLTVGNTEASSEMIGNLANLPVDIVVEGETGTGKDTLAAAIHASSGREGRFIAVNCAALPETIAESELFGVQVGAYTGASNSRAGLIEASHNGTLYLDEIDSMPLTLQAKLLRVLEERAVMRLGSTELKYLDLRVISSTKKPLAQLVSEGAFRADLMYRLSTINLLLPSLRKNRTEILPLFTKFMIEFAKRIQTTPPELDTSLISKLERYPWPGNIRELKLIAERYVIGLPTFEEQESMPITSLKQRLIEHEIGIIKESIELNSGELELVANELGLPKRTLYYKLNKHNILNEYKTVKRIDQHLN</sequence>
<dbReference type="InterPro" id="IPR025943">
    <property type="entry name" value="Sigma_54_int_dom_ATP-bd_2"/>
</dbReference>
<organism evidence="4">
    <name type="scientific">Vibrio nigripulchritudo</name>
    <dbReference type="NCBI Taxonomy" id="28173"/>
    <lineage>
        <taxon>Bacteria</taxon>
        <taxon>Pseudomonadati</taxon>
        <taxon>Pseudomonadota</taxon>
        <taxon>Gammaproteobacteria</taxon>
        <taxon>Vibrionales</taxon>
        <taxon>Vibrionaceae</taxon>
        <taxon>Vibrio</taxon>
    </lineage>
</organism>
<dbReference type="Pfam" id="PF00158">
    <property type="entry name" value="Sigma54_activat"/>
    <property type="match status" value="1"/>
</dbReference>
<dbReference type="RefSeq" id="WP_013610330.1">
    <property type="nucleotide sequence ID" value="NC_015156.1"/>
</dbReference>
<dbReference type="GO" id="GO:0006355">
    <property type="term" value="P:regulation of DNA-templated transcription"/>
    <property type="evidence" value="ECO:0007669"/>
    <property type="project" value="InterPro"/>
</dbReference>
<dbReference type="CDD" id="cd00009">
    <property type="entry name" value="AAA"/>
    <property type="match status" value="1"/>
</dbReference>
<dbReference type="FunFam" id="3.40.50.300:FF:000006">
    <property type="entry name" value="DNA-binding transcriptional regulator NtrC"/>
    <property type="match status" value="1"/>
</dbReference>
<dbReference type="Pfam" id="PF25601">
    <property type="entry name" value="AAA_lid_14"/>
    <property type="match status" value="1"/>
</dbReference>
<dbReference type="SUPFAM" id="SSF52540">
    <property type="entry name" value="P-loop containing nucleoside triphosphate hydrolases"/>
    <property type="match status" value="1"/>
</dbReference>
<dbReference type="InterPro" id="IPR025662">
    <property type="entry name" value="Sigma_54_int_dom_ATP-bd_1"/>
</dbReference>
<dbReference type="InterPro" id="IPR002078">
    <property type="entry name" value="Sigma_54_int"/>
</dbReference>
<dbReference type="InterPro" id="IPR003593">
    <property type="entry name" value="AAA+_ATPase"/>
</dbReference>
<dbReference type="SUPFAM" id="SSF46689">
    <property type="entry name" value="Homeodomain-like"/>
    <property type="match status" value="1"/>
</dbReference>
<dbReference type="PANTHER" id="PTHR32071">
    <property type="entry name" value="TRANSCRIPTIONAL REGULATORY PROTEIN"/>
    <property type="match status" value="1"/>
</dbReference>
<accession>A0A9P1JLM4</accession>
<dbReference type="EMBL" id="FP893246">
    <property type="protein sequence ID" value="CBJ93201.1"/>
    <property type="molecule type" value="Genomic_DNA"/>
</dbReference>
<dbReference type="PROSITE" id="PS00676">
    <property type="entry name" value="SIGMA54_INTERACT_2"/>
    <property type="match status" value="1"/>
</dbReference>
<gene>
    <name evidence="4" type="ORF">VIBNI_0180</name>
</gene>
<evidence type="ECO:0000259" key="3">
    <source>
        <dbReference type="PROSITE" id="PS50045"/>
    </source>
</evidence>
<dbReference type="Gene3D" id="1.10.8.60">
    <property type="match status" value="1"/>
</dbReference>
<dbReference type="Gene3D" id="1.10.10.60">
    <property type="entry name" value="Homeodomain-like"/>
    <property type="match status" value="1"/>
</dbReference>
<feature type="domain" description="Sigma-54 factor interaction" evidence="3">
    <location>
        <begin position="25"/>
        <end position="241"/>
    </location>
</feature>
<evidence type="ECO:0000313" key="4">
    <source>
        <dbReference type="EMBL" id="CBJ93201.1"/>
    </source>
</evidence>
<dbReference type="InterPro" id="IPR009057">
    <property type="entry name" value="Homeodomain-like_sf"/>
</dbReference>
<reference evidence="4" key="1">
    <citation type="submission" date="2010-02" db="EMBL/GenBank/DDBJ databases">
        <authorList>
            <person name="Genoscope - CEA"/>
        </authorList>
    </citation>
    <scope>NUCLEOTIDE SEQUENCE</scope>
    <source>
        <plasmid evidence="4">VIBNI_pA</plasmid>
    </source>
</reference>
<keyword evidence="2" id="KW-0067">ATP-binding</keyword>
<protein>
    <submittedName>
        <fullName evidence="4">Regulatory protein</fullName>
    </submittedName>
</protein>